<evidence type="ECO:0000313" key="5">
    <source>
        <dbReference type="Proteomes" id="UP001606301"/>
    </source>
</evidence>
<reference evidence="4 5" key="1">
    <citation type="submission" date="2024-08" db="EMBL/GenBank/DDBJ databases">
        <authorList>
            <person name="Lu H."/>
        </authorList>
    </citation>
    <scope>NUCLEOTIDE SEQUENCE [LARGE SCALE GENOMIC DNA]</scope>
    <source>
        <strain evidence="4 5">LKC17W</strain>
    </source>
</reference>
<evidence type="ECO:0000313" key="4">
    <source>
        <dbReference type="EMBL" id="MFG6439953.1"/>
    </source>
</evidence>
<feature type="compositionally biased region" description="Basic and acidic residues" evidence="1">
    <location>
        <begin position="66"/>
        <end position="75"/>
    </location>
</feature>
<accession>A0ABW7FFY5</accession>
<dbReference type="Pfam" id="PF03781">
    <property type="entry name" value="FGE-sulfatase"/>
    <property type="match status" value="1"/>
</dbReference>
<keyword evidence="2" id="KW-0732">Signal</keyword>
<keyword evidence="5" id="KW-1185">Reference proteome</keyword>
<gene>
    <name evidence="4" type="ORF">ACG0Z3_04600</name>
</gene>
<dbReference type="Proteomes" id="UP001606301">
    <property type="component" value="Unassembled WGS sequence"/>
</dbReference>
<feature type="chain" id="PRO_5046834584" evidence="2">
    <location>
        <begin position="30"/>
        <end position="321"/>
    </location>
</feature>
<feature type="region of interest" description="Disordered" evidence="1">
    <location>
        <begin position="54"/>
        <end position="75"/>
    </location>
</feature>
<evidence type="ECO:0000259" key="3">
    <source>
        <dbReference type="Pfam" id="PF03781"/>
    </source>
</evidence>
<dbReference type="InterPro" id="IPR005532">
    <property type="entry name" value="SUMF_dom"/>
</dbReference>
<evidence type="ECO:0000256" key="1">
    <source>
        <dbReference type="SAM" id="MobiDB-lite"/>
    </source>
</evidence>
<dbReference type="RefSeq" id="WP_394395731.1">
    <property type="nucleotide sequence ID" value="NZ_JBIGHW010000002.1"/>
</dbReference>
<comment type="caution">
    <text evidence="4">The sequence shown here is derived from an EMBL/GenBank/DDBJ whole genome shotgun (WGS) entry which is preliminary data.</text>
</comment>
<dbReference type="InterPro" id="IPR016187">
    <property type="entry name" value="CTDL_fold"/>
</dbReference>
<sequence length="321" mass="34386">MRPVASTFWCGLAGTVFCLGLTATPPAQAADASPAPGQTLKDCEDCPTLVALPSSSFTMGSPAGEQGRRRNEGPQRRVSIAYRLAVGQYEVTKAEFARFVSASGHQPEQQPGEGCHVFDGKTWGTSRQHGWRNPGYATTDAHPVSCVSWHDAQAYLAWLNRLVPGKGYRLLSEAEWEYAARAGHGGRYAWGDDDALTEACAHANGMDQTGKAQISGVTWAANACSDGAAFPVAGPVYRPNAFGLYNMAGNVWEWVQDVDHTDYTDAPTDGSAWTAGGDPAFRVTRGGAWFSYPAGLRSAYRSKSEPDFRGGGVGFRIARPL</sequence>
<organism evidence="4 5">
    <name type="scientific">Pelomonas margarita</name>
    <dbReference type="NCBI Taxonomy" id="3299031"/>
    <lineage>
        <taxon>Bacteria</taxon>
        <taxon>Pseudomonadati</taxon>
        <taxon>Pseudomonadota</taxon>
        <taxon>Betaproteobacteria</taxon>
        <taxon>Burkholderiales</taxon>
        <taxon>Sphaerotilaceae</taxon>
        <taxon>Roseateles</taxon>
    </lineage>
</organism>
<dbReference type="InterPro" id="IPR051043">
    <property type="entry name" value="Sulfatase_Mod_Factor_Kinase"/>
</dbReference>
<protein>
    <submittedName>
        <fullName evidence="4">Formylglycine-generating enzyme family protein</fullName>
    </submittedName>
</protein>
<dbReference type="PANTHER" id="PTHR23150">
    <property type="entry name" value="SULFATASE MODIFYING FACTOR 1, 2"/>
    <property type="match status" value="1"/>
</dbReference>
<evidence type="ECO:0000256" key="2">
    <source>
        <dbReference type="SAM" id="SignalP"/>
    </source>
</evidence>
<dbReference type="InterPro" id="IPR042095">
    <property type="entry name" value="SUMF_sf"/>
</dbReference>
<feature type="signal peptide" evidence="2">
    <location>
        <begin position="1"/>
        <end position="29"/>
    </location>
</feature>
<name>A0ABW7FFY5_9BURK</name>
<dbReference type="EMBL" id="JBIGHW010000002">
    <property type="protein sequence ID" value="MFG6439953.1"/>
    <property type="molecule type" value="Genomic_DNA"/>
</dbReference>
<dbReference type="SUPFAM" id="SSF56436">
    <property type="entry name" value="C-type lectin-like"/>
    <property type="match status" value="1"/>
</dbReference>
<dbReference type="PANTHER" id="PTHR23150:SF35">
    <property type="entry name" value="BLL6746 PROTEIN"/>
    <property type="match status" value="1"/>
</dbReference>
<dbReference type="Gene3D" id="3.90.1580.10">
    <property type="entry name" value="paralog of FGE (formylglycine-generating enzyme)"/>
    <property type="match status" value="1"/>
</dbReference>
<proteinExistence type="predicted"/>
<feature type="domain" description="Sulfatase-modifying factor enzyme-like" evidence="3">
    <location>
        <begin position="46"/>
        <end position="319"/>
    </location>
</feature>